<evidence type="ECO:0000256" key="3">
    <source>
        <dbReference type="ARBA" id="ARBA00022475"/>
    </source>
</evidence>
<comment type="subcellular location">
    <subcellularLocation>
        <location evidence="1">Cell membrane</location>
    </subcellularLocation>
</comment>
<accession>A0ABU9BJH7</accession>
<protein>
    <submittedName>
        <fullName evidence="7">Glycine betaine ABC transporter substrate-binding protein</fullName>
    </submittedName>
</protein>
<evidence type="ECO:0000256" key="1">
    <source>
        <dbReference type="ARBA" id="ARBA00004236"/>
    </source>
</evidence>
<keyword evidence="5" id="KW-0732">Signal</keyword>
<keyword evidence="4" id="KW-0472">Membrane</keyword>
<evidence type="ECO:0000313" key="8">
    <source>
        <dbReference type="Proteomes" id="UP001368500"/>
    </source>
</evidence>
<dbReference type="Pfam" id="PF04069">
    <property type="entry name" value="OpuAC"/>
    <property type="match status" value="1"/>
</dbReference>
<dbReference type="SUPFAM" id="SSF53850">
    <property type="entry name" value="Periplasmic binding protein-like II"/>
    <property type="match status" value="1"/>
</dbReference>
<keyword evidence="8" id="KW-1185">Reference proteome</keyword>
<dbReference type="CDD" id="cd13639">
    <property type="entry name" value="PBP2_OpuAC_like"/>
    <property type="match status" value="1"/>
</dbReference>
<organism evidence="7 8">
    <name type="scientific">Pseudaquabacterium rugosum</name>
    <dbReference type="NCBI Taxonomy" id="2984194"/>
    <lineage>
        <taxon>Bacteria</taxon>
        <taxon>Pseudomonadati</taxon>
        <taxon>Pseudomonadota</taxon>
        <taxon>Betaproteobacteria</taxon>
        <taxon>Burkholderiales</taxon>
        <taxon>Sphaerotilaceae</taxon>
        <taxon>Pseudaquabacterium</taxon>
    </lineage>
</organism>
<dbReference type="Gene3D" id="3.40.190.100">
    <property type="entry name" value="Glycine betaine-binding periplasmic protein, domain 2"/>
    <property type="match status" value="1"/>
</dbReference>
<evidence type="ECO:0000256" key="5">
    <source>
        <dbReference type="SAM" id="SignalP"/>
    </source>
</evidence>
<reference evidence="7 8" key="1">
    <citation type="submission" date="2024-04" db="EMBL/GenBank/DDBJ databases">
        <title>Novel species of the genus Ideonella isolated from streams.</title>
        <authorList>
            <person name="Lu H."/>
        </authorList>
    </citation>
    <scope>NUCLEOTIDE SEQUENCE [LARGE SCALE GENOMIC DNA]</scope>
    <source>
        <strain evidence="7 8">BYS139W</strain>
    </source>
</reference>
<evidence type="ECO:0000256" key="4">
    <source>
        <dbReference type="ARBA" id="ARBA00023136"/>
    </source>
</evidence>
<feature type="signal peptide" evidence="5">
    <location>
        <begin position="1"/>
        <end position="25"/>
    </location>
</feature>
<evidence type="ECO:0000256" key="2">
    <source>
        <dbReference type="ARBA" id="ARBA00022448"/>
    </source>
</evidence>
<keyword evidence="3" id="KW-1003">Cell membrane</keyword>
<dbReference type="InterPro" id="IPR007210">
    <property type="entry name" value="ABC_Gly_betaine_transp_sub-bd"/>
</dbReference>
<dbReference type="Proteomes" id="UP001368500">
    <property type="component" value="Unassembled WGS sequence"/>
</dbReference>
<gene>
    <name evidence="7" type="ORF">AACH11_22905</name>
</gene>
<dbReference type="EMBL" id="JBBUTF010000031">
    <property type="protein sequence ID" value="MEK8028820.1"/>
    <property type="molecule type" value="Genomic_DNA"/>
</dbReference>
<evidence type="ECO:0000259" key="6">
    <source>
        <dbReference type="Pfam" id="PF04069"/>
    </source>
</evidence>
<feature type="domain" description="ABC-type glycine betaine transport system substrate-binding" evidence="6">
    <location>
        <begin position="28"/>
        <end position="276"/>
    </location>
</feature>
<proteinExistence type="predicted"/>
<dbReference type="PANTHER" id="PTHR47737:SF1">
    <property type="entry name" value="GLYCINE BETAINE_PROLINE BETAINE TRANSPORT SYSTEM PERMEASE PROTEIN PROW"/>
    <property type="match status" value="1"/>
</dbReference>
<feature type="chain" id="PRO_5046946049" evidence="5">
    <location>
        <begin position="26"/>
        <end position="287"/>
    </location>
</feature>
<dbReference type="PANTHER" id="PTHR47737">
    <property type="entry name" value="GLYCINE BETAINE/PROLINE BETAINE TRANSPORT SYSTEM PERMEASE PROTEIN PROW"/>
    <property type="match status" value="1"/>
</dbReference>
<keyword evidence="2" id="KW-0813">Transport</keyword>
<dbReference type="RefSeq" id="WP_341376607.1">
    <property type="nucleotide sequence ID" value="NZ_JBBUTF010000031.1"/>
</dbReference>
<evidence type="ECO:0000313" key="7">
    <source>
        <dbReference type="EMBL" id="MEK8028820.1"/>
    </source>
</evidence>
<name>A0ABU9BJH7_9BURK</name>
<dbReference type="Gene3D" id="3.40.190.10">
    <property type="entry name" value="Periplasmic binding protein-like II"/>
    <property type="match status" value="1"/>
</dbReference>
<comment type="caution">
    <text evidence="7">The sequence shown here is derived from an EMBL/GenBank/DDBJ whole genome shotgun (WGS) entry which is preliminary data.</text>
</comment>
<sequence>MKLLRSLLKAATLSLALLAGGASSAAEKAITIGVNNWAENIAVANLWKLLLEGKGRQVKLQNADKAMLYGGVAKGQIDLTFEVWLPHLDEPAFSKVRDNVELIGPWFLEANMGLAVPDYVTVDSIDQLNARKTEFTGGGTPTVYGIEAGSSLMGATDKAKVQYGLEFNVLASSESGMLITLERAIQRKQPIVVTLWKPHWVWSRYKLRYLKDPKGLYGKTDAIHAISSKTFRGEHAEVDRWLRNFRMDDASLGSLMAEIIAQGQSTPAKGARAWIDANRTTVDAWLR</sequence>